<accession>A0A9Q7APV3</accession>
<evidence type="ECO:0000259" key="2">
    <source>
        <dbReference type="Pfam" id="PF12849"/>
    </source>
</evidence>
<dbReference type="AlphaFoldDB" id="A0A9Q7APV3"/>
<dbReference type="Pfam" id="PF12849">
    <property type="entry name" value="PBP_like_2"/>
    <property type="match status" value="1"/>
</dbReference>
<proteinExistence type="predicted"/>
<dbReference type="PANTHER" id="PTHR37945">
    <property type="entry name" value="EXTRACELLULAR TUNGSTATE BINDING PROTEIN"/>
    <property type="match status" value="1"/>
</dbReference>
<feature type="domain" description="PBP" evidence="2">
    <location>
        <begin position="46"/>
        <end position="257"/>
    </location>
</feature>
<evidence type="ECO:0000256" key="1">
    <source>
        <dbReference type="SAM" id="SignalP"/>
    </source>
</evidence>
<organism evidence="3 4">
    <name type="scientific">Aminithiophilus ramosus</name>
    <dbReference type="NCBI Taxonomy" id="3029084"/>
    <lineage>
        <taxon>Bacteria</taxon>
        <taxon>Thermotogati</taxon>
        <taxon>Synergistota</taxon>
        <taxon>Synergistia</taxon>
        <taxon>Synergistales</taxon>
        <taxon>Aminithiophilaceae</taxon>
        <taxon>Aminithiophilus</taxon>
    </lineage>
</organism>
<sequence length="287" mass="31205">MNRIRTSRGRFAPLLLSVLIVLAAVLPALAAPEVRLSSTIGPIDAGIVKAFAEAFEKKTGTKVVFEGAGTGATLEKAKSGNFDMVMVHARRLEDQFVADGFGIDRRDVMYNDFVILGPKEDPAGVRGMKDAAAAFRKIAASGAPFVTRGDNSGTHVKEMEVWEKAGIVPGGDGYVLYEIGKAGNKATTQFANRRGSYVLMDRATVLTMKKDISLEVLVEGDPFLYNYIAVIRVNPETFQGLNVEGALAFTDWLCSDEAQSLVRDFGVEKYGEPLFFPNSDQWKAKNP</sequence>
<dbReference type="InterPro" id="IPR052738">
    <property type="entry name" value="ABC-Tungstate_binding"/>
</dbReference>
<dbReference type="RefSeq" id="WP_274373140.1">
    <property type="nucleotide sequence ID" value="NZ_CP072943.1"/>
</dbReference>
<keyword evidence="1" id="KW-0732">Signal</keyword>
<keyword evidence="4" id="KW-1185">Reference proteome</keyword>
<gene>
    <name evidence="3" type="ORF">KAR29_11555</name>
</gene>
<protein>
    <submittedName>
        <fullName evidence="3">Substrate-binding domain-containing protein</fullName>
    </submittedName>
</protein>
<dbReference type="KEGG" id="aram:KAR29_11555"/>
<dbReference type="PANTHER" id="PTHR37945:SF1">
    <property type="entry name" value="EXTRACELLULAR TUNGSTATE BINDING PROTEIN"/>
    <property type="match status" value="1"/>
</dbReference>
<dbReference type="Gene3D" id="3.40.190.10">
    <property type="entry name" value="Periplasmic binding protein-like II"/>
    <property type="match status" value="2"/>
</dbReference>
<feature type="signal peptide" evidence="1">
    <location>
        <begin position="1"/>
        <end position="30"/>
    </location>
</feature>
<feature type="chain" id="PRO_5040376101" evidence="1">
    <location>
        <begin position="31"/>
        <end position="287"/>
    </location>
</feature>
<evidence type="ECO:0000313" key="3">
    <source>
        <dbReference type="EMBL" id="QTX31941.1"/>
    </source>
</evidence>
<dbReference type="InterPro" id="IPR024370">
    <property type="entry name" value="PBP_domain"/>
</dbReference>
<dbReference type="EMBL" id="CP072943">
    <property type="protein sequence ID" value="QTX31941.1"/>
    <property type="molecule type" value="Genomic_DNA"/>
</dbReference>
<reference evidence="4" key="1">
    <citation type="submission" date="2021-04" db="EMBL/GenBank/DDBJ databases">
        <title>A novel Synergistetes isolate from a pyrite-forming mixed culture.</title>
        <authorList>
            <person name="Bunk B."/>
            <person name="Sproer C."/>
            <person name="Spring S."/>
            <person name="Pester M."/>
        </authorList>
    </citation>
    <scope>NUCLEOTIDE SEQUENCE [LARGE SCALE GENOMIC DNA]</scope>
    <source>
        <strain evidence="4">J.5.4.2-T.3.5.2</strain>
    </source>
</reference>
<dbReference type="SUPFAM" id="SSF53850">
    <property type="entry name" value="Periplasmic binding protein-like II"/>
    <property type="match status" value="1"/>
</dbReference>
<dbReference type="Proteomes" id="UP000671879">
    <property type="component" value="Chromosome"/>
</dbReference>
<name>A0A9Q7APV3_9BACT</name>
<evidence type="ECO:0000313" key="4">
    <source>
        <dbReference type="Proteomes" id="UP000671879"/>
    </source>
</evidence>